<dbReference type="PANTHER" id="PTHR36434:SF1">
    <property type="entry name" value="MEMBRANE PROTEASE YUGP-RELATED"/>
    <property type="match status" value="1"/>
</dbReference>
<protein>
    <recommendedName>
        <fullName evidence="3">Peptidase</fullName>
    </recommendedName>
</protein>
<keyword evidence="1" id="KW-0812">Transmembrane</keyword>
<organism evidence="2">
    <name type="scientific">bioreactor metagenome</name>
    <dbReference type="NCBI Taxonomy" id="1076179"/>
    <lineage>
        <taxon>unclassified sequences</taxon>
        <taxon>metagenomes</taxon>
        <taxon>ecological metagenomes</taxon>
    </lineage>
</organism>
<accession>A0A645I7M6</accession>
<feature type="transmembrane region" description="Helical" evidence="1">
    <location>
        <begin position="66"/>
        <end position="86"/>
    </location>
</feature>
<name>A0A645I7M6_9ZZZZ</name>
<evidence type="ECO:0008006" key="3">
    <source>
        <dbReference type="Google" id="ProtNLM"/>
    </source>
</evidence>
<keyword evidence="1" id="KW-0472">Membrane</keyword>
<gene>
    <name evidence="2" type="ORF">SDC9_194720</name>
</gene>
<keyword evidence="1" id="KW-1133">Transmembrane helix</keyword>
<dbReference type="EMBL" id="VSSQ01108377">
    <property type="protein sequence ID" value="MPN47120.1"/>
    <property type="molecule type" value="Genomic_DNA"/>
</dbReference>
<reference evidence="2" key="1">
    <citation type="submission" date="2019-08" db="EMBL/GenBank/DDBJ databases">
        <authorList>
            <person name="Kucharzyk K."/>
            <person name="Murdoch R.W."/>
            <person name="Higgins S."/>
            <person name="Loffler F."/>
        </authorList>
    </citation>
    <scope>NUCLEOTIDE SEQUENCE</scope>
</reference>
<dbReference type="AlphaFoldDB" id="A0A645I7M6"/>
<dbReference type="PANTHER" id="PTHR36434">
    <property type="entry name" value="MEMBRANE PROTEASE YUGP-RELATED"/>
    <property type="match status" value="1"/>
</dbReference>
<evidence type="ECO:0000313" key="2">
    <source>
        <dbReference type="EMBL" id="MPN47120.1"/>
    </source>
</evidence>
<proteinExistence type="predicted"/>
<comment type="caution">
    <text evidence="2">The sequence shown here is derived from an EMBL/GenBank/DDBJ whole genome shotgun (WGS) entry which is preliminary data.</text>
</comment>
<dbReference type="Pfam" id="PF04298">
    <property type="entry name" value="Zn_peptidase_2"/>
    <property type="match status" value="1"/>
</dbReference>
<dbReference type="InterPro" id="IPR007395">
    <property type="entry name" value="Zn_peptidase_2"/>
</dbReference>
<feature type="transmembrane region" description="Helical" evidence="1">
    <location>
        <begin position="12"/>
        <end position="33"/>
    </location>
</feature>
<sequence length="97" mass="10585">MSWFLIILGFMFRGPFLQIGILLFSASVLFQLVTLPVEFNASNRAIVQMTNLGIVDGKESGQSRKVLTAAALTYVAAALTSVLQLLRLLAIANRNND</sequence>
<evidence type="ECO:0000256" key="1">
    <source>
        <dbReference type="SAM" id="Phobius"/>
    </source>
</evidence>